<reference evidence="2 3" key="1">
    <citation type="submission" date="2018-07" db="EMBL/GenBank/DDBJ databases">
        <title>Genome sequence of Azospirillum sp. ATCC 49961.</title>
        <authorList>
            <person name="Sant'Anna F.H."/>
            <person name="Baldani J.I."/>
            <person name="Zilli J.E."/>
            <person name="Reis V.M."/>
            <person name="Hartmann A."/>
            <person name="Cruz L."/>
            <person name="de Souza E.M."/>
            <person name="de Oliveira Pedrosa F."/>
            <person name="Passaglia L.M.P."/>
        </authorList>
    </citation>
    <scope>NUCLEOTIDE SEQUENCE [LARGE SCALE GENOMIC DNA]</scope>
    <source>
        <strain evidence="2 3">ATCC 49961</strain>
    </source>
</reference>
<dbReference type="Proteomes" id="UP000480854">
    <property type="component" value="Unassembled WGS sequence"/>
</dbReference>
<dbReference type="Pfam" id="PF03480">
    <property type="entry name" value="DctP"/>
    <property type="match status" value="1"/>
</dbReference>
<dbReference type="NCBIfam" id="NF037995">
    <property type="entry name" value="TRAP_S1"/>
    <property type="match status" value="1"/>
</dbReference>
<sequence>MFDPSRFKPFVARTVLIGLTVAGLAAGAPEQVRAQTAAPIEMVMTDEIATSHWTAKMMDEYAAMIEERSQGRIKPKVFHSGTLYKDKDAVAALGSGAVHMVWPVSVQLESIAPQYGVVNLPFAVTDEAMSKPETAKEVAKLLSGLVADKGIRVMGLMRTADLIFLFKDKEVDSIGDLKGSKVRLTGGRVLQSLMREFGASPVSMPASEMAAALMQGAIDGIYTSAGGWEMVGTNAAKVASLVPGMSLLTYSVLVDDKWMKGLPDDLRQVVETTTNEIVAKQWQRAIDADKKTMDQMIAQGGRLAVAPETERAKFREIATKVNQEYVRRYPEIWKQYQSIVGNKS</sequence>
<accession>A0A9W7KPW3</accession>
<organism evidence="2 3">
    <name type="scientific">Roseomonas genomospecies 6</name>
    <dbReference type="NCBI Taxonomy" id="214106"/>
    <lineage>
        <taxon>Bacteria</taxon>
        <taxon>Pseudomonadati</taxon>
        <taxon>Pseudomonadota</taxon>
        <taxon>Alphaproteobacteria</taxon>
        <taxon>Acetobacterales</taxon>
        <taxon>Roseomonadaceae</taxon>
        <taxon>Roseomonas</taxon>
    </lineage>
</organism>
<dbReference type="InterPro" id="IPR018389">
    <property type="entry name" value="DctP_fam"/>
</dbReference>
<protein>
    <submittedName>
        <fullName evidence="2">C4-dicarboxylate ABC transporter substrate-binding protein</fullName>
    </submittedName>
</protein>
<proteinExistence type="predicted"/>
<name>A0A9W7KPW3_9PROT</name>
<dbReference type="CDD" id="cd13605">
    <property type="entry name" value="PBP2_TRAP_DctP_like_2"/>
    <property type="match status" value="1"/>
</dbReference>
<evidence type="ECO:0000313" key="2">
    <source>
        <dbReference type="EMBL" id="KAA0677255.1"/>
    </source>
</evidence>
<dbReference type="GO" id="GO:0055085">
    <property type="term" value="P:transmembrane transport"/>
    <property type="evidence" value="ECO:0007669"/>
    <property type="project" value="InterPro"/>
</dbReference>
<dbReference type="AlphaFoldDB" id="A0A9W7KPW3"/>
<dbReference type="InterPro" id="IPR038404">
    <property type="entry name" value="TRAP_DctP_sf"/>
</dbReference>
<keyword evidence="3" id="KW-1185">Reference proteome</keyword>
<evidence type="ECO:0000313" key="3">
    <source>
        <dbReference type="Proteomes" id="UP000480854"/>
    </source>
</evidence>
<dbReference type="PANTHER" id="PTHR33376">
    <property type="match status" value="1"/>
</dbReference>
<dbReference type="OrthoDB" id="9803763at2"/>
<dbReference type="EMBL" id="QOKW01000025">
    <property type="protein sequence ID" value="KAA0677255.1"/>
    <property type="molecule type" value="Genomic_DNA"/>
</dbReference>
<evidence type="ECO:0000256" key="1">
    <source>
        <dbReference type="ARBA" id="ARBA00022729"/>
    </source>
</evidence>
<dbReference type="PANTHER" id="PTHR33376:SF15">
    <property type="entry name" value="BLL6794 PROTEIN"/>
    <property type="match status" value="1"/>
</dbReference>
<comment type="caution">
    <text evidence="2">The sequence shown here is derived from an EMBL/GenBank/DDBJ whole genome shotgun (WGS) entry which is preliminary data.</text>
</comment>
<dbReference type="Gene3D" id="3.40.190.170">
    <property type="entry name" value="Bacterial extracellular solute-binding protein, family 7"/>
    <property type="match status" value="1"/>
</dbReference>
<dbReference type="SUPFAM" id="SSF53850">
    <property type="entry name" value="Periplasmic binding protein-like II"/>
    <property type="match status" value="1"/>
</dbReference>
<keyword evidence="1" id="KW-0732">Signal</keyword>
<gene>
    <name evidence="2" type="ORF">DS843_24195</name>
</gene>